<evidence type="ECO:0000313" key="1">
    <source>
        <dbReference type="EMBL" id="EPS33383.1"/>
    </source>
</evidence>
<proteinExistence type="predicted"/>
<dbReference type="HOGENOM" id="CLU_2455452_0_0_1"/>
<dbReference type="Proteomes" id="UP000019376">
    <property type="component" value="Unassembled WGS sequence"/>
</dbReference>
<keyword evidence="2" id="KW-1185">Reference proteome</keyword>
<dbReference type="AlphaFoldDB" id="S8B3J0"/>
<organism evidence="1 2">
    <name type="scientific">Penicillium oxalicum (strain 114-2 / CGMCC 5302)</name>
    <name type="common">Penicillium decumbens</name>
    <dbReference type="NCBI Taxonomy" id="933388"/>
    <lineage>
        <taxon>Eukaryota</taxon>
        <taxon>Fungi</taxon>
        <taxon>Dikarya</taxon>
        <taxon>Ascomycota</taxon>
        <taxon>Pezizomycotina</taxon>
        <taxon>Eurotiomycetes</taxon>
        <taxon>Eurotiomycetidae</taxon>
        <taxon>Eurotiales</taxon>
        <taxon>Aspergillaceae</taxon>
        <taxon>Penicillium</taxon>
    </lineage>
</organism>
<accession>S8B3J0</accession>
<reference evidence="1 2" key="1">
    <citation type="journal article" date="2013" name="PLoS ONE">
        <title>Genomic and secretomic analyses reveal unique features of the lignocellulolytic enzyme system of Penicillium decumbens.</title>
        <authorList>
            <person name="Liu G."/>
            <person name="Zhang L."/>
            <person name="Wei X."/>
            <person name="Zou G."/>
            <person name="Qin Y."/>
            <person name="Ma L."/>
            <person name="Li J."/>
            <person name="Zheng H."/>
            <person name="Wang S."/>
            <person name="Wang C."/>
            <person name="Xun L."/>
            <person name="Zhao G.-P."/>
            <person name="Zhou Z."/>
            <person name="Qu Y."/>
        </authorList>
    </citation>
    <scope>NUCLEOTIDE SEQUENCE [LARGE SCALE GENOMIC DNA]</scope>
    <source>
        <strain evidence="2">114-2 / CGMCC 5302</strain>
    </source>
</reference>
<sequence>MEFQPALQSRYDFRLRFRVRLMLDFIPFRSLTLPRKKSGVESGPLLFRAYREDPFGCQAAFHVTWAIRHGETMRHPVRILGEGKTGQDT</sequence>
<evidence type="ECO:0000313" key="2">
    <source>
        <dbReference type="Proteomes" id="UP000019376"/>
    </source>
</evidence>
<gene>
    <name evidence="1" type="ORF">PDE_08345</name>
</gene>
<protein>
    <submittedName>
        <fullName evidence="1">Uncharacterized protein</fullName>
    </submittedName>
</protein>
<name>S8B3J0_PENO1</name>
<dbReference type="EMBL" id="KB644415">
    <property type="protein sequence ID" value="EPS33383.1"/>
    <property type="molecule type" value="Genomic_DNA"/>
</dbReference>